<dbReference type="Proteomes" id="UP000305541">
    <property type="component" value="Unassembled WGS sequence"/>
</dbReference>
<organism evidence="10 11">
    <name type="scientific">Pediococcus stilesii</name>
    <dbReference type="NCBI Taxonomy" id="331679"/>
    <lineage>
        <taxon>Bacteria</taxon>
        <taxon>Bacillati</taxon>
        <taxon>Bacillota</taxon>
        <taxon>Bacilli</taxon>
        <taxon>Lactobacillales</taxon>
        <taxon>Lactobacillaceae</taxon>
        <taxon>Pediococcus</taxon>
    </lineage>
</organism>
<evidence type="ECO:0000256" key="2">
    <source>
        <dbReference type="ARBA" id="ARBA00008537"/>
    </source>
</evidence>
<comment type="caution">
    <text evidence="10">The sequence shown here is derived from an EMBL/GenBank/DDBJ whole genome shotgun (WGS) entry which is preliminary data.</text>
</comment>
<dbReference type="AlphaFoldDB" id="A0A5R9BTL2"/>
<feature type="transmembrane region" description="Helical" evidence="8">
    <location>
        <begin position="171"/>
        <end position="192"/>
    </location>
</feature>
<feature type="transmembrane region" description="Helical" evidence="8">
    <location>
        <begin position="18"/>
        <end position="37"/>
    </location>
</feature>
<evidence type="ECO:0000256" key="6">
    <source>
        <dbReference type="ARBA" id="ARBA00022989"/>
    </source>
</evidence>
<dbReference type="GO" id="GO:0022857">
    <property type="term" value="F:transmembrane transporter activity"/>
    <property type="evidence" value="ECO:0007669"/>
    <property type="project" value="InterPro"/>
</dbReference>
<comment type="subcellular location">
    <subcellularLocation>
        <location evidence="1">Cell membrane</location>
        <topology evidence="1">Multi-pass membrane protein</topology>
    </subcellularLocation>
</comment>
<reference evidence="10 11" key="1">
    <citation type="submission" date="2019-05" db="EMBL/GenBank/DDBJ databases">
        <title>The metagenome of a microbial culture collection derived from dairy environment covers the genomic content of the human microbiome.</title>
        <authorList>
            <person name="Roder T."/>
            <person name="Wuthrich D."/>
            <person name="Sattari Z."/>
            <person name="Von Ah U."/>
            <person name="Bar C."/>
            <person name="Ronchi F."/>
            <person name="Macpherson A.J."/>
            <person name="Ganal-Vonarburg S.C."/>
            <person name="Bruggmann R."/>
            <person name="Vergeres G."/>
        </authorList>
    </citation>
    <scope>NUCLEOTIDE SEQUENCE [LARGE SCALE GENOMIC DNA]</scope>
    <source>
        <strain evidence="10 11">FAM 18815</strain>
    </source>
</reference>
<dbReference type="InterPro" id="IPR036259">
    <property type="entry name" value="MFS_trans_sf"/>
</dbReference>
<evidence type="ECO:0000256" key="4">
    <source>
        <dbReference type="ARBA" id="ARBA00022475"/>
    </source>
</evidence>
<dbReference type="Gene3D" id="1.20.1250.20">
    <property type="entry name" value="MFS general substrate transporter like domains"/>
    <property type="match status" value="1"/>
</dbReference>
<keyword evidence="6 8" id="KW-1133">Transmembrane helix</keyword>
<dbReference type="InterPro" id="IPR004638">
    <property type="entry name" value="EmrB-like"/>
</dbReference>
<sequence>MKSNQNLDADGRPYNRGLLIASLLIGGFLTVLTETILNNGLADIARSLSITTATAQWLSTGYMLTMGIMVPVSAFLLNRFNSRNLYLVALVIFIIGTSIAFVASNFPILLIGRLIQAASVGIIMPFMRNIMLLIFPVEKRGLAMGLTGIVIALAPAFGPTLSGWIVMHYSWHYIFGALLPVSVLVLILAFFGMRKILKTSNPELDIRSVVYSTVGFGGILYGFSTVAVGDKLISGAAILIGLIGVLLLILRQKGLTTPMLDMSVFKSFTFTLTTVLTSLASMALLGLQLLLPLYLQDAFHIPALTVGLIMLPGALVMGAITPISGLLFDKFGIKLLSIIGFGVYTSALIAFALMGPNTSTFAMTITYMVWMGGISLMLMQLVTAGVNDLSMDKIPDGNAINSMGQQVFASFSTAASISLITLVAAGNPQLSNSAATLLGYHYAFYFLIFTGAIGLVGSFFLKK</sequence>
<dbReference type="GO" id="GO:0005886">
    <property type="term" value="C:plasma membrane"/>
    <property type="evidence" value="ECO:0007669"/>
    <property type="project" value="UniProtKB-SubCell"/>
</dbReference>
<feature type="transmembrane region" description="Helical" evidence="8">
    <location>
        <begin position="57"/>
        <end position="78"/>
    </location>
</feature>
<feature type="transmembrane region" description="Helical" evidence="8">
    <location>
        <begin position="442"/>
        <end position="461"/>
    </location>
</feature>
<feature type="transmembrane region" description="Helical" evidence="8">
    <location>
        <begin position="114"/>
        <end position="135"/>
    </location>
</feature>
<evidence type="ECO:0000256" key="1">
    <source>
        <dbReference type="ARBA" id="ARBA00004651"/>
    </source>
</evidence>
<protein>
    <submittedName>
        <fullName evidence="10">Multidrug efflux MFS transporter</fullName>
    </submittedName>
</protein>
<evidence type="ECO:0000256" key="8">
    <source>
        <dbReference type="SAM" id="Phobius"/>
    </source>
</evidence>
<feature type="transmembrane region" description="Helical" evidence="8">
    <location>
        <begin position="85"/>
        <end position="108"/>
    </location>
</feature>
<keyword evidence="3" id="KW-0813">Transport</keyword>
<dbReference type="OrthoDB" id="9816041at2"/>
<dbReference type="PANTHER" id="PTHR42718">
    <property type="entry name" value="MAJOR FACILITATOR SUPERFAMILY MULTIDRUG TRANSPORTER MFSC"/>
    <property type="match status" value="1"/>
</dbReference>
<feature type="transmembrane region" description="Helical" evidence="8">
    <location>
        <begin position="335"/>
        <end position="355"/>
    </location>
</feature>
<feature type="transmembrane region" description="Helical" evidence="8">
    <location>
        <begin position="232"/>
        <end position="250"/>
    </location>
</feature>
<feature type="transmembrane region" description="Helical" evidence="8">
    <location>
        <begin position="367"/>
        <end position="386"/>
    </location>
</feature>
<name>A0A5R9BTL2_9LACO</name>
<evidence type="ECO:0000256" key="3">
    <source>
        <dbReference type="ARBA" id="ARBA00022448"/>
    </source>
</evidence>
<feature type="transmembrane region" description="Helical" evidence="8">
    <location>
        <begin position="142"/>
        <end position="165"/>
    </location>
</feature>
<proteinExistence type="inferred from homology"/>
<dbReference type="Pfam" id="PF07690">
    <property type="entry name" value="MFS_1"/>
    <property type="match status" value="1"/>
</dbReference>
<evidence type="ECO:0000256" key="5">
    <source>
        <dbReference type="ARBA" id="ARBA00022692"/>
    </source>
</evidence>
<dbReference type="EMBL" id="VBTH01000026">
    <property type="protein sequence ID" value="TLQ03352.1"/>
    <property type="molecule type" value="Genomic_DNA"/>
</dbReference>
<evidence type="ECO:0000313" key="10">
    <source>
        <dbReference type="EMBL" id="TLQ03352.1"/>
    </source>
</evidence>
<evidence type="ECO:0000313" key="11">
    <source>
        <dbReference type="Proteomes" id="UP000305541"/>
    </source>
</evidence>
<feature type="transmembrane region" description="Helical" evidence="8">
    <location>
        <begin position="301"/>
        <end position="328"/>
    </location>
</feature>
<dbReference type="NCBIfam" id="TIGR00711">
    <property type="entry name" value="efflux_EmrB"/>
    <property type="match status" value="1"/>
</dbReference>
<dbReference type="Gene3D" id="1.20.1720.10">
    <property type="entry name" value="Multidrug resistance protein D"/>
    <property type="match status" value="1"/>
</dbReference>
<dbReference type="SUPFAM" id="SSF103473">
    <property type="entry name" value="MFS general substrate transporter"/>
    <property type="match status" value="1"/>
</dbReference>
<feature type="transmembrane region" description="Helical" evidence="8">
    <location>
        <begin position="204"/>
        <end position="226"/>
    </location>
</feature>
<accession>A0A5R9BTL2</accession>
<feature type="domain" description="Major facilitator superfamily (MFS) profile" evidence="9">
    <location>
        <begin position="19"/>
        <end position="463"/>
    </location>
</feature>
<comment type="similarity">
    <text evidence="2">Belongs to the major facilitator superfamily. EmrB family.</text>
</comment>
<dbReference type="PANTHER" id="PTHR42718:SF9">
    <property type="entry name" value="MAJOR FACILITATOR SUPERFAMILY MULTIDRUG TRANSPORTER MFSC"/>
    <property type="match status" value="1"/>
</dbReference>
<dbReference type="InterPro" id="IPR011701">
    <property type="entry name" value="MFS"/>
</dbReference>
<keyword evidence="5 8" id="KW-0812">Transmembrane</keyword>
<feature type="transmembrane region" description="Helical" evidence="8">
    <location>
        <begin position="270"/>
        <end position="295"/>
    </location>
</feature>
<evidence type="ECO:0000256" key="7">
    <source>
        <dbReference type="ARBA" id="ARBA00023136"/>
    </source>
</evidence>
<keyword evidence="7 8" id="KW-0472">Membrane</keyword>
<dbReference type="RefSeq" id="WP_138474917.1">
    <property type="nucleotide sequence ID" value="NZ_VBTH01000026.1"/>
</dbReference>
<evidence type="ECO:0000259" key="9">
    <source>
        <dbReference type="PROSITE" id="PS50850"/>
    </source>
</evidence>
<dbReference type="PROSITE" id="PS50850">
    <property type="entry name" value="MFS"/>
    <property type="match status" value="1"/>
</dbReference>
<dbReference type="PRINTS" id="PR01036">
    <property type="entry name" value="TCRTETB"/>
</dbReference>
<keyword evidence="4" id="KW-1003">Cell membrane</keyword>
<gene>
    <name evidence="10" type="ORF">FEZ51_09720</name>
</gene>
<feature type="transmembrane region" description="Helical" evidence="8">
    <location>
        <begin position="407"/>
        <end position="430"/>
    </location>
</feature>
<dbReference type="InterPro" id="IPR020846">
    <property type="entry name" value="MFS_dom"/>
</dbReference>